<evidence type="ECO:0000313" key="5">
    <source>
        <dbReference type="Proteomes" id="UP000323324"/>
    </source>
</evidence>
<evidence type="ECO:0000256" key="1">
    <source>
        <dbReference type="ARBA" id="ARBA00022723"/>
    </source>
</evidence>
<dbReference type="Gene3D" id="3.40.800.10">
    <property type="entry name" value="Ureohydrolase domain"/>
    <property type="match status" value="1"/>
</dbReference>
<dbReference type="PROSITE" id="PS51409">
    <property type="entry name" value="ARGINASE_2"/>
    <property type="match status" value="1"/>
</dbReference>
<proteinExistence type="inferred from homology"/>
<name>A0A8H2LG48_9FLAO</name>
<dbReference type="PANTHER" id="PTHR11358:SF26">
    <property type="entry name" value="GUANIDINO ACID HYDROLASE, MITOCHONDRIAL"/>
    <property type="match status" value="1"/>
</dbReference>
<keyword evidence="2" id="KW-0378">Hydrolase</keyword>
<organism evidence="4 5">
    <name type="scientific">Bizionia saleffrena</name>
    <dbReference type="NCBI Taxonomy" id="291189"/>
    <lineage>
        <taxon>Bacteria</taxon>
        <taxon>Pseudomonadati</taxon>
        <taxon>Bacteroidota</taxon>
        <taxon>Flavobacteriia</taxon>
        <taxon>Flavobacteriales</taxon>
        <taxon>Flavobacteriaceae</taxon>
        <taxon>Bizionia</taxon>
    </lineage>
</organism>
<dbReference type="EMBL" id="VSKM01000002">
    <property type="protein sequence ID" value="TYB77961.1"/>
    <property type="molecule type" value="Genomic_DNA"/>
</dbReference>
<evidence type="ECO:0000313" key="4">
    <source>
        <dbReference type="EMBL" id="TYB77961.1"/>
    </source>
</evidence>
<dbReference type="InterPro" id="IPR006035">
    <property type="entry name" value="Ureohydrolase"/>
</dbReference>
<comment type="similarity">
    <text evidence="3">Belongs to the arginase family.</text>
</comment>
<dbReference type="GO" id="GO:0046872">
    <property type="term" value="F:metal ion binding"/>
    <property type="evidence" value="ECO:0007669"/>
    <property type="project" value="UniProtKB-KW"/>
</dbReference>
<dbReference type="Pfam" id="PF00491">
    <property type="entry name" value="Arginase"/>
    <property type="match status" value="1"/>
</dbReference>
<keyword evidence="5" id="KW-1185">Reference proteome</keyword>
<dbReference type="RefSeq" id="WP_148368317.1">
    <property type="nucleotide sequence ID" value="NZ_VSKM01000002.1"/>
</dbReference>
<dbReference type="InterPro" id="IPR023696">
    <property type="entry name" value="Ureohydrolase_dom_sf"/>
</dbReference>
<dbReference type="Proteomes" id="UP000323324">
    <property type="component" value="Unassembled WGS sequence"/>
</dbReference>
<accession>A0A8H2LG48</accession>
<dbReference type="GO" id="GO:0033389">
    <property type="term" value="P:putrescine biosynthetic process from arginine, via agmatine"/>
    <property type="evidence" value="ECO:0007669"/>
    <property type="project" value="TreeGrafter"/>
</dbReference>
<evidence type="ECO:0000256" key="2">
    <source>
        <dbReference type="ARBA" id="ARBA00022801"/>
    </source>
</evidence>
<keyword evidence="1" id="KW-0479">Metal-binding</keyword>
<protein>
    <submittedName>
        <fullName evidence="4">Formimidoylglutamase</fullName>
    </submittedName>
</protein>
<dbReference type="PANTHER" id="PTHR11358">
    <property type="entry name" value="ARGINASE/AGMATINASE"/>
    <property type="match status" value="1"/>
</dbReference>
<evidence type="ECO:0000256" key="3">
    <source>
        <dbReference type="PROSITE-ProRule" id="PRU00742"/>
    </source>
</evidence>
<gene>
    <name evidence="4" type="ORF">ES676_01720</name>
</gene>
<sequence>MNFSFLSPVSDSVLAHNELLSMQALGRKLRIHSAQHGIPDLTGVSVALIGVLENRNSVDYIGEDHDFNEIRKAFYALYPGSWTVTIADLGDIQRGESVEDTYFALKTTVSILIDKKIIPIVIGGSQDLTYPLYRAYDELMPMVNIVNVDAKFDLGDSAKPIKSNSFIGKIILDEPYNLFNYATIGYQTYFNSQEEIDLIERLYFEAYRLGEVSNDITIVEPVMRDANIVSVDLGVLKASEVSLKQRLSPNGLDGKEICAVSRYAGISNKVSTFGIFDYKASYDDEMTELLIAQMVWYFIEGFNYRVKDDDFITGTNHQKYITLADAHELVFYKSIKSGRWWIEIPFLANVNNKLKKHTLLPCTHQDYLDACNNLIPDRWYKAFQKNSVYS</sequence>
<dbReference type="CDD" id="cd09988">
    <property type="entry name" value="Formimidoylglutamase"/>
    <property type="match status" value="1"/>
</dbReference>
<dbReference type="SUPFAM" id="SSF52768">
    <property type="entry name" value="Arginase/deacetylase"/>
    <property type="match status" value="1"/>
</dbReference>
<reference evidence="4 5" key="1">
    <citation type="submission" date="2019-08" db="EMBL/GenBank/DDBJ databases">
        <title>Genomes of Antarctic Bizionia species.</title>
        <authorList>
            <person name="Bowman J.P."/>
        </authorList>
    </citation>
    <scope>NUCLEOTIDE SEQUENCE [LARGE SCALE GENOMIC DNA]</scope>
    <source>
        <strain evidence="4 5">HFD</strain>
    </source>
</reference>
<comment type="caution">
    <text evidence="4">The sequence shown here is derived from an EMBL/GenBank/DDBJ whole genome shotgun (WGS) entry which is preliminary data.</text>
</comment>
<dbReference type="AlphaFoldDB" id="A0A8H2LG48"/>
<dbReference type="GO" id="GO:0008783">
    <property type="term" value="F:agmatinase activity"/>
    <property type="evidence" value="ECO:0007669"/>
    <property type="project" value="TreeGrafter"/>
</dbReference>